<evidence type="ECO:0000313" key="4">
    <source>
        <dbReference type="Proteomes" id="UP000030671"/>
    </source>
</evidence>
<dbReference type="AlphaFoldDB" id="W4JT88"/>
<accession>W4JT88</accession>
<evidence type="ECO:0000259" key="2">
    <source>
        <dbReference type="Pfam" id="PF17852"/>
    </source>
</evidence>
<dbReference type="GeneID" id="20673838"/>
<evidence type="ECO:0000313" key="3">
    <source>
        <dbReference type="EMBL" id="ETW76106.1"/>
    </source>
</evidence>
<dbReference type="SUPFAM" id="SSF52540">
    <property type="entry name" value="P-loop containing nucleoside triphosphate hydrolases"/>
    <property type="match status" value="1"/>
</dbReference>
<dbReference type="Gene3D" id="3.40.50.300">
    <property type="entry name" value="P-loop containing nucleotide triphosphate hydrolases"/>
    <property type="match status" value="1"/>
</dbReference>
<dbReference type="PANTHER" id="PTHR46532:SF4">
    <property type="entry name" value="AAA+ ATPASE DOMAIN-CONTAINING PROTEIN"/>
    <property type="match status" value="1"/>
</dbReference>
<dbReference type="Gene3D" id="1.10.472.130">
    <property type="match status" value="1"/>
</dbReference>
<dbReference type="GO" id="GO:0007018">
    <property type="term" value="P:microtubule-based movement"/>
    <property type="evidence" value="ECO:0007669"/>
    <property type="project" value="InterPro"/>
</dbReference>
<dbReference type="Proteomes" id="UP000030671">
    <property type="component" value="Unassembled WGS sequence"/>
</dbReference>
<dbReference type="STRING" id="747525.W4JT88"/>
<evidence type="ECO:0000256" key="1">
    <source>
        <dbReference type="ARBA" id="ARBA00008887"/>
    </source>
</evidence>
<dbReference type="InParanoid" id="W4JT88"/>
<dbReference type="PANTHER" id="PTHR46532">
    <property type="entry name" value="MALE FERTILITY FACTOR KL5"/>
    <property type="match status" value="1"/>
</dbReference>
<sequence>MTRALNTGNSLLNKTARNILEYNIQHSDFPLPLEPLEQYVSKRLLISIIWAFSGDARLGLQAELGDFLSKQIGIACLFYLWLSKHKSLILCGSPGSGKTTTLFSALRKLPDMEVVGLNVSSATTLELTLKTFEQYCQHRKTPNSIIMAPVQLGR</sequence>
<gene>
    <name evidence="3" type="ORF">HETIRDRAFT_422696</name>
</gene>
<dbReference type="InterPro" id="IPR041466">
    <property type="entry name" value="Dynein_AAA5_ext"/>
</dbReference>
<dbReference type="InterPro" id="IPR027417">
    <property type="entry name" value="P-loop_NTPase"/>
</dbReference>
<dbReference type="eggNOG" id="KOG3595">
    <property type="taxonomic scope" value="Eukaryota"/>
</dbReference>
<dbReference type="GO" id="GO:0045505">
    <property type="term" value="F:dynein intermediate chain binding"/>
    <property type="evidence" value="ECO:0007669"/>
    <property type="project" value="InterPro"/>
</dbReference>
<dbReference type="Pfam" id="PF17852">
    <property type="entry name" value="Dynein_AAA_lid"/>
    <property type="match status" value="1"/>
</dbReference>
<dbReference type="GO" id="GO:0051959">
    <property type="term" value="F:dynein light intermediate chain binding"/>
    <property type="evidence" value="ECO:0007669"/>
    <property type="project" value="InterPro"/>
</dbReference>
<protein>
    <recommendedName>
        <fullName evidence="2">Dynein heavy chain AAA 5 extension domain-containing protein</fullName>
    </recommendedName>
</protein>
<dbReference type="Pfam" id="PF12775">
    <property type="entry name" value="AAA_7"/>
    <property type="match status" value="1"/>
</dbReference>
<dbReference type="EMBL" id="KI925465">
    <property type="protein sequence ID" value="ETW76106.1"/>
    <property type="molecule type" value="Genomic_DNA"/>
</dbReference>
<dbReference type="OrthoDB" id="447173at2759"/>
<keyword evidence="4" id="KW-1185">Reference proteome</keyword>
<comment type="similarity">
    <text evidence="1">Belongs to the dynein heavy chain family.</text>
</comment>
<dbReference type="KEGG" id="hir:HETIRDRAFT_422696"/>
<dbReference type="InterPro" id="IPR026983">
    <property type="entry name" value="DHC"/>
</dbReference>
<organism evidence="3 4">
    <name type="scientific">Heterobasidion irregulare (strain TC 32-1)</name>
    <dbReference type="NCBI Taxonomy" id="747525"/>
    <lineage>
        <taxon>Eukaryota</taxon>
        <taxon>Fungi</taxon>
        <taxon>Dikarya</taxon>
        <taxon>Basidiomycota</taxon>
        <taxon>Agaricomycotina</taxon>
        <taxon>Agaricomycetes</taxon>
        <taxon>Russulales</taxon>
        <taxon>Bondarzewiaceae</taxon>
        <taxon>Heterobasidion</taxon>
        <taxon>Heterobasidion annosum species complex</taxon>
    </lineage>
</organism>
<feature type="domain" description="Dynein heavy chain AAA 5 extension" evidence="2">
    <location>
        <begin position="9"/>
        <end position="73"/>
    </location>
</feature>
<reference evidence="3 4" key="1">
    <citation type="journal article" date="2012" name="New Phytol.">
        <title>Insight into trade-off between wood decay and parasitism from the genome of a fungal forest pathogen.</title>
        <authorList>
            <person name="Olson A."/>
            <person name="Aerts A."/>
            <person name="Asiegbu F."/>
            <person name="Belbahri L."/>
            <person name="Bouzid O."/>
            <person name="Broberg A."/>
            <person name="Canback B."/>
            <person name="Coutinho P.M."/>
            <person name="Cullen D."/>
            <person name="Dalman K."/>
            <person name="Deflorio G."/>
            <person name="van Diepen L.T."/>
            <person name="Dunand C."/>
            <person name="Duplessis S."/>
            <person name="Durling M."/>
            <person name="Gonthier P."/>
            <person name="Grimwood J."/>
            <person name="Fossdal C.G."/>
            <person name="Hansson D."/>
            <person name="Henrissat B."/>
            <person name="Hietala A."/>
            <person name="Himmelstrand K."/>
            <person name="Hoffmeister D."/>
            <person name="Hogberg N."/>
            <person name="James T.Y."/>
            <person name="Karlsson M."/>
            <person name="Kohler A."/>
            <person name="Kues U."/>
            <person name="Lee Y.H."/>
            <person name="Lin Y.C."/>
            <person name="Lind M."/>
            <person name="Lindquist E."/>
            <person name="Lombard V."/>
            <person name="Lucas S."/>
            <person name="Lunden K."/>
            <person name="Morin E."/>
            <person name="Murat C."/>
            <person name="Park J."/>
            <person name="Raffaello T."/>
            <person name="Rouze P."/>
            <person name="Salamov A."/>
            <person name="Schmutz J."/>
            <person name="Solheim H."/>
            <person name="Stahlberg J."/>
            <person name="Velez H."/>
            <person name="de Vries R.P."/>
            <person name="Wiebenga A."/>
            <person name="Woodward S."/>
            <person name="Yakovlev I."/>
            <person name="Garbelotto M."/>
            <person name="Martin F."/>
            <person name="Grigoriev I.V."/>
            <person name="Stenlid J."/>
        </authorList>
    </citation>
    <scope>NUCLEOTIDE SEQUENCE [LARGE SCALE GENOMIC DNA]</scope>
    <source>
        <strain evidence="3 4">TC 32-1</strain>
    </source>
</reference>
<dbReference type="RefSeq" id="XP_009552325.1">
    <property type="nucleotide sequence ID" value="XM_009554030.1"/>
</dbReference>
<dbReference type="GO" id="GO:0005858">
    <property type="term" value="C:axonemal dynein complex"/>
    <property type="evidence" value="ECO:0007669"/>
    <property type="project" value="TreeGrafter"/>
</dbReference>
<name>W4JT88_HETIT</name>
<dbReference type="HOGENOM" id="CLU_1704452_0_0_1"/>
<proteinExistence type="inferred from homology"/>